<dbReference type="AlphaFoldDB" id="A0A1H5SEP2"/>
<gene>
    <name evidence="1" type="ORF">Tchl_1988</name>
</gene>
<dbReference type="CDD" id="cd17748">
    <property type="entry name" value="BRCT_DNA_ligase_like"/>
    <property type="match status" value="1"/>
</dbReference>
<name>A0A1H5SEP2_9RHOO</name>
<evidence type="ECO:0000313" key="1">
    <source>
        <dbReference type="EMBL" id="APR04835.1"/>
    </source>
</evidence>
<reference evidence="1 2" key="1">
    <citation type="submission" date="2016-12" db="EMBL/GenBank/DDBJ databases">
        <title>Complete genome sequence of Thauera chlorobenzoica, a Betaproteobacterium degrading haloaromatics anaerobically to CO2 and halides.</title>
        <authorList>
            <person name="Goris T."/>
            <person name="Mergelsberg M."/>
            <person name="Boll M."/>
        </authorList>
    </citation>
    <scope>NUCLEOTIDE SEQUENCE [LARGE SCALE GENOMIC DNA]</scope>
    <source>
        <strain evidence="1 2">3CB1</strain>
    </source>
</reference>
<protein>
    <submittedName>
        <fullName evidence="1">Uncharacterized protein</fullName>
    </submittedName>
</protein>
<dbReference type="OrthoDB" id="5451971at2"/>
<accession>A0A1H5SEP2</accession>
<dbReference type="SUPFAM" id="SSF52113">
    <property type="entry name" value="BRCT domain"/>
    <property type="match status" value="1"/>
</dbReference>
<dbReference type="EMBL" id="CP018839">
    <property type="protein sequence ID" value="APR04835.1"/>
    <property type="molecule type" value="Genomic_DNA"/>
</dbReference>
<dbReference type="STRING" id="96773.Tchl_1988"/>
<organism evidence="1 2">
    <name type="scientific">Thauera chlorobenzoica</name>
    <dbReference type="NCBI Taxonomy" id="96773"/>
    <lineage>
        <taxon>Bacteria</taxon>
        <taxon>Pseudomonadati</taxon>
        <taxon>Pseudomonadota</taxon>
        <taxon>Betaproteobacteria</taxon>
        <taxon>Rhodocyclales</taxon>
        <taxon>Zoogloeaceae</taxon>
        <taxon>Thauera</taxon>
    </lineage>
</organism>
<dbReference type="Proteomes" id="UP000185739">
    <property type="component" value="Chromosome"/>
</dbReference>
<dbReference type="KEGG" id="tcl:Tchl_1988"/>
<dbReference type="InterPro" id="IPR036420">
    <property type="entry name" value="BRCT_dom_sf"/>
</dbReference>
<dbReference type="RefSeq" id="WP_075148263.1">
    <property type="nucleotide sequence ID" value="NZ_CP018839.1"/>
</dbReference>
<keyword evidence="2" id="KW-1185">Reference proteome</keyword>
<evidence type="ECO:0000313" key="2">
    <source>
        <dbReference type="Proteomes" id="UP000185739"/>
    </source>
</evidence>
<dbReference type="Gene3D" id="3.40.50.10190">
    <property type="entry name" value="BRCT domain"/>
    <property type="match status" value="1"/>
</dbReference>
<proteinExistence type="predicted"/>
<sequence>MAREPNDYALRRIHADRIVKRQIDELVGLAKGALLDGKVEQHEADGILAWLHGNVECLDSWPASVLYDRLSAMLADGVLDPDEAGELLGLLMQIAAPAGVGAAPAPSTLPLTAPAPEILYPGRSFCFTGVFEFGSRADCHEVVLSRGGEPAKGVTKRLNYLVIGSVGSDFWRHSSFGTKIVKAAQYCEDGVGIAIVSEAHWVARLG</sequence>